<gene>
    <name evidence="1" type="primary">jg23655</name>
    <name evidence="1" type="ORF">PAEG_LOCUS94</name>
</gene>
<comment type="caution">
    <text evidence="1">The sequence shown here is derived from an EMBL/GenBank/DDBJ whole genome shotgun (WGS) entry which is preliminary data.</text>
</comment>
<dbReference type="EMBL" id="CAKXAJ010000313">
    <property type="protein sequence ID" value="CAH2207473.1"/>
    <property type="molecule type" value="Genomic_DNA"/>
</dbReference>
<feature type="non-terminal residue" evidence="1">
    <location>
        <position position="1"/>
    </location>
</feature>
<accession>A0A8S4QCH5</accession>
<name>A0A8S4QCH5_9NEOP</name>
<protein>
    <submittedName>
        <fullName evidence="1">Jg23655 protein</fullName>
    </submittedName>
</protein>
<dbReference type="AlphaFoldDB" id="A0A8S4QCH5"/>
<proteinExistence type="predicted"/>
<dbReference type="Proteomes" id="UP000838756">
    <property type="component" value="Unassembled WGS sequence"/>
</dbReference>
<sequence length="73" mass="7751">GTLDDDGWLPGVLNGLIAALECVVVVLKMPAGIQHINPLPADYRARASFNNEKGLRPKSTTLAQCGLADSTYL</sequence>
<keyword evidence="2" id="KW-1185">Reference proteome</keyword>
<organism evidence="1 2">
    <name type="scientific">Pararge aegeria aegeria</name>
    <dbReference type="NCBI Taxonomy" id="348720"/>
    <lineage>
        <taxon>Eukaryota</taxon>
        <taxon>Metazoa</taxon>
        <taxon>Ecdysozoa</taxon>
        <taxon>Arthropoda</taxon>
        <taxon>Hexapoda</taxon>
        <taxon>Insecta</taxon>
        <taxon>Pterygota</taxon>
        <taxon>Neoptera</taxon>
        <taxon>Endopterygota</taxon>
        <taxon>Lepidoptera</taxon>
        <taxon>Glossata</taxon>
        <taxon>Ditrysia</taxon>
        <taxon>Papilionoidea</taxon>
        <taxon>Nymphalidae</taxon>
        <taxon>Satyrinae</taxon>
        <taxon>Satyrini</taxon>
        <taxon>Parargina</taxon>
        <taxon>Pararge</taxon>
    </lineage>
</organism>
<evidence type="ECO:0000313" key="2">
    <source>
        <dbReference type="Proteomes" id="UP000838756"/>
    </source>
</evidence>
<reference evidence="1" key="1">
    <citation type="submission" date="2022-03" db="EMBL/GenBank/DDBJ databases">
        <authorList>
            <person name="Lindestad O."/>
        </authorList>
    </citation>
    <scope>NUCLEOTIDE SEQUENCE</scope>
</reference>
<evidence type="ECO:0000313" key="1">
    <source>
        <dbReference type="EMBL" id="CAH2207473.1"/>
    </source>
</evidence>